<evidence type="ECO:0000313" key="2">
    <source>
        <dbReference type="EMBL" id="KAJ1151818.1"/>
    </source>
</evidence>
<accession>A0AAV7RLT5</accession>
<dbReference type="AlphaFoldDB" id="A0AAV7RLT5"/>
<keyword evidence="3" id="KW-1185">Reference proteome</keyword>
<feature type="non-terminal residue" evidence="2">
    <location>
        <position position="63"/>
    </location>
</feature>
<sequence length="63" mass="6880">MWAPPRGQSEGQRGRAVLLAWTRAAQEQDPGVPGIAVPHEKTPEKSKGQLWNNPGEQHSRTGP</sequence>
<organism evidence="2 3">
    <name type="scientific">Pleurodeles waltl</name>
    <name type="common">Iberian ribbed newt</name>
    <dbReference type="NCBI Taxonomy" id="8319"/>
    <lineage>
        <taxon>Eukaryota</taxon>
        <taxon>Metazoa</taxon>
        <taxon>Chordata</taxon>
        <taxon>Craniata</taxon>
        <taxon>Vertebrata</taxon>
        <taxon>Euteleostomi</taxon>
        <taxon>Amphibia</taxon>
        <taxon>Batrachia</taxon>
        <taxon>Caudata</taxon>
        <taxon>Salamandroidea</taxon>
        <taxon>Salamandridae</taxon>
        <taxon>Pleurodelinae</taxon>
        <taxon>Pleurodeles</taxon>
    </lineage>
</organism>
<feature type="region of interest" description="Disordered" evidence="1">
    <location>
        <begin position="23"/>
        <end position="63"/>
    </location>
</feature>
<evidence type="ECO:0000313" key="3">
    <source>
        <dbReference type="Proteomes" id="UP001066276"/>
    </source>
</evidence>
<name>A0AAV7RLT5_PLEWA</name>
<protein>
    <submittedName>
        <fullName evidence="2">Uncharacterized protein</fullName>
    </submittedName>
</protein>
<proteinExistence type="predicted"/>
<comment type="caution">
    <text evidence="2">The sequence shown here is derived from an EMBL/GenBank/DDBJ whole genome shotgun (WGS) entry which is preliminary data.</text>
</comment>
<dbReference type="Proteomes" id="UP001066276">
    <property type="component" value="Chromosome 5"/>
</dbReference>
<dbReference type="EMBL" id="JANPWB010000009">
    <property type="protein sequence ID" value="KAJ1151818.1"/>
    <property type="molecule type" value="Genomic_DNA"/>
</dbReference>
<reference evidence="2" key="1">
    <citation type="journal article" date="2022" name="bioRxiv">
        <title>Sequencing and chromosome-scale assembly of the giantPleurodeles waltlgenome.</title>
        <authorList>
            <person name="Brown T."/>
            <person name="Elewa A."/>
            <person name="Iarovenko S."/>
            <person name="Subramanian E."/>
            <person name="Araus A.J."/>
            <person name="Petzold A."/>
            <person name="Susuki M."/>
            <person name="Suzuki K.-i.T."/>
            <person name="Hayashi T."/>
            <person name="Toyoda A."/>
            <person name="Oliveira C."/>
            <person name="Osipova E."/>
            <person name="Leigh N.D."/>
            <person name="Simon A."/>
            <person name="Yun M.H."/>
        </authorList>
    </citation>
    <scope>NUCLEOTIDE SEQUENCE</scope>
    <source>
        <strain evidence="2">20211129_DDA</strain>
        <tissue evidence="2">Liver</tissue>
    </source>
</reference>
<feature type="compositionally biased region" description="Basic and acidic residues" evidence="1">
    <location>
        <begin position="38"/>
        <end position="47"/>
    </location>
</feature>
<evidence type="ECO:0000256" key="1">
    <source>
        <dbReference type="SAM" id="MobiDB-lite"/>
    </source>
</evidence>
<feature type="compositionally biased region" description="Polar residues" evidence="1">
    <location>
        <begin position="49"/>
        <end position="63"/>
    </location>
</feature>
<gene>
    <name evidence="2" type="ORF">NDU88_004597</name>
</gene>